<accession>A0A183ANE0</accession>
<reference evidence="3 4" key="2">
    <citation type="submission" date="2018-11" db="EMBL/GenBank/DDBJ databases">
        <authorList>
            <consortium name="Pathogen Informatics"/>
        </authorList>
    </citation>
    <scope>NUCLEOTIDE SEQUENCE [LARGE SCALE GENOMIC DNA]</scope>
    <source>
        <strain evidence="3 4">Egypt</strain>
    </source>
</reference>
<evidence type="ECO:0000313" key="5">
    <source>
        <dbReference type="WBParaSite" id="ECPE_0000850101-mRNA-1"/>
    </source>
</evidence>
<feature type="compositionally biased region" description="Low complexity" evidence="1">
    <location>
        <begin position="93"/>
        <end position="129"/>
    </location>
</feature>
<organism evidence="5">
    <name type="scientific">Echinostoma caproni</name>
    <dbReference type="NCBI Taxonomy" id="27848"/>
    <lineage>
        <taxon>Eukaryota</taxon>
        <taxon>Metazoa</taxon>
        <taxon>Spiralia</taxon>
        <taxon>Lophotrochozoa</taxon>
        <taxon>Platyhelminthes</taxon>
        <taxon>Trematoda</taxon>
        <taxon>Digenea</taxon>
        <taxon>Plagiorchiida</taxon>
        <taxon>Echinostomata</taxon>
        <taxon>Echinostomatoidea</taxon>
        <taxon>Echinostomatidae</taxon>
        <taxon>Echinostoma</taxon>
    </lineage>
</organism>
<feature type="compositionally biased region" description="Polar residues" evidence="1">
    <location>
        <begin position="217"/>
        <end position="229"/>
    </location>
</feature>
<evidence type="ECO:0000256" key="1">
    <source>
        <dbReference type="SAM" id="MobiDB-lite"/>
    </source>
</evidence>
<reference evidence="5" key="1">
    <citation type="submission" date="2016-06" db="UniProtKB">
        <authorList>
            <consortium name="WormBaseParasite"/>
        </authorList>
    </citation>
    <scope>IDENTIFICATION</scope>
</reference>
<feature type="region of interest" description="Disordered" evidence="1">
    <location>
        <begin position="78"/>
        <end position="159"/>
    </location>
</feature>
<sequence>MLFDVGFTPREMLVKRLGGFHRVTSQMKWGYIYSKLHLPQHFTAGPRNLQAAFKRYLYPLDDISRKLGTELDELPLARPRHQTLANQNASQLTKSGTGTTHSSGTGSRQQSGAGSSSTPSGSKTVSSQSRSTDKVPSTTGTITAPTPSTPNSKECSPPKVASIEPIVESASFSSPPVLSPLMTTHEHSPSPDTARSTRGGGSKRDTLDLVPMEENMDSSNKLLDSLSESRSNDKSRECRTIVFNNNPGRNVDLESKMS</sequence>
<dbReference type="Pfam" id="PF01388">
    <property type="entry name" value="ARID"/>
    <property type="match status" value="1"/>
</dbReference>
<dbReference type="InterPro" id="IPR036431">
    <property type="entry name" value="ARID_dom_sf"/>
</dbReference>
<dbReference type="PROSITE" id="PS51011">
    <property type="entry name" value="ARID"/>
    <property type="match status" value="1"/>
</dbReference>
<dbReference type="WBParaSite" id="ECPE_0000850101-mRNA-1">
    <property type="protein sequence ID" value="ECPE_0000850101-mRNA-1"/>
    <property type="gene ID" value="ECPE_0000850101"/>
</dbReference>
<feature type="compositionally biased region" description="Low complexity" evidence="1">
    <location>
        <begin position="136"/>
        <end position="150"/>
    </location>
</feature>
<dbReference type="Gene3D" id="1.10.150.60">
    <property type="entry name" value="ARID DNA-binding domain"/>
    <property type="match status" value="1"/>
</dbReference>
<dbReference type="AlphaFoldDB" id="A0A183ANE0"/>
<feature type="compositionally biased region" description="Basic and acidic residues" evidence="1">
    <location>
        <begin position="230"/>
        <end position="239"/>
    </location>
</feature>
<dbReference type="InterPro" id="IPR001606">
    <property type="entry name" value="ARID_dom"/>
</dbReference>
<feature type="region of interest" description="Disordered" evidence="1">
    <location>
        <begin position="171"/>
        <end position="258"/>
    </location>
</feature>
<dbReference type="OrthoDB" id="10068428at2759"/>
<evidence type="ECO:0000313" key="4">
    <source>
        <dbReference type="Proteomes" id="UP000272942"/>
    </source>
</evidence>
<dbReference type="EMBL" id="UZAN01046021">
    <property type="protein sequence ID" value="VDP83606.1"/>
    <property type="molecule type" value="Genomic_DNA"/>
</dbReference>
<feature type="domain" description="ARID" evidence="2">
    <location>
        <begin position="1"/>
        <end position="65"/>
    </location>
</feature>
<keyword evidence="4" id="KW-1185">Reference proteome</keyword>
<evidence type="ECO:0000313" key="3">
    <source>
        <dbReference type="EMBL" id="VDP83606.1"/>
    </source>
</evidence>
<name>A0A183ANE0_9TREM</name>
<dbReference type="SUPFAM" id="SSF46774">
    <property type="entry name" value="ARID-like"/>
    <property type="match status" value="1"/>
</dbReference>
<proteinExistence type="predicted"/>
<dbReference type="Proteomes" id="UP000272942">
    <property type="component" value="Unassembled WGS sequence"/>
</dbReference>
<protein>
    <submittedName>
        <fullName evidence="5">ARID domain-containing protein</fullName>
    </submittedName>
</protein>
<feature type="compositionally biased region" description="Polar residues" evidence="1">
    <location>
        <begin position="83"/>
        <end position="92"/>
    </location>
</feature>
<dbReference type="GO" id="GO:0003677">
    <property type="term" value="F:DNA binding"/>
    <property type="evidence" value="ECO:0007669"/>
    <property type="project" value="InterPro"/>
</dbReference>
<gene>
    <name evidence="3" type="ORF">ECPE_LOCUS8475</name>
</gene>
<evidence type="ECO:0000259" key="2">
    <source>
        <dbReference type="PROSITE" id="PS51011"/>
    </source>
</evidence>